<accession>A0A437QDS2</accession>
<comment type="caution">
    <text evidence="2">The sequence shown here is derived from an EMBL/GenBank/DDBJ whole genome shotgun (WGS) entry which is preliminary data.</text>
</comment>
<evidence type="ECO:0000313" key="2">
    <source>
        <dbReference type="EMBL" id="RVU32700.1"/>
    </source>
</evidence>
<name>A0A437QDS2_9GAMM</name>
<keyword evidence="1" id="KW-1133">Transmembrane helix</keyword>
<dbReference type="AlphaFoldDB" id="A0A437QDS2"/>
<proteinExistence type="predicted"/>
<dbReference type="RefSeq" id="WP_127692868.1">
    <property type="nucleotide sequence ID" value="NZ_SACQ01000001.1"/>
</dbReference>
<evidence type="ECO:0000313" key="3">
    <source>
        <dbReference type="Proteomes" id="UP000282818"/>
    </source>
</evidence>
<feature type="transmembrane region" description="Helical" evidence="1">
    <location>
        <begin position="46"/>
        <end position="65"/>
    </location>
</feature>
<evidence type="ECO:0000256" key="1">
    <source>
        <dbReference type="SAM" id="Phobius"/>
    </source>
</evidence>
<sequence>MSESRIDRLEMQVSYHEKEIDELKKGHGELSEALSKMVGSLNQIKWAVIGAILYAIVQEFGWLAALKAVLV</sequence>
<protein>
    <submittedName>
        <fullName evidence="2">Uncharacterized protein</fullName>
    </submittedName>
</protein>
<keyword evidence="1" id="KW-0812">Transmembrane</keyword>
<reference evidence="2 3" key="1">
    <citation type="submission" date="2019-01" db="EMBL/GenBank/DDBJ databases">
        <authorList>
            <person name="Chen W.-M."/>
        </authorList>
    </citation>
    <scope>NUCLEOTIDE SEQUENCE [LARGE SCALE GENOMIC DNA]</scope>
    <source>
        <strain evidence="2 3">HPM-16</strain>
    </source>
</reference>
<dbReference type="Proteomes" id="UP000282818">
    <property type="component" value="Unassembled WGS sequence"/>
</dbReference>
<keyword evidence="1" id="KW-0472">Membrane</keyword>
<gene>
    <name evidence="2" type="ORF">EOE65_03330</name>
</gene>
<keyword evidence="3" id="KW-1185">Reference proteome</keyword>
<organism evidence="2 3">
    <name type="scientific">Neptunomonas marina</name>
    <dbReference type="NCBI Taxonomy" id="1815562"/>
    <lineage>
        <taxon>Bacteria</taxon>
        <taxon>Pseudomonadati</taxon>
        <taxon>Pseudomonadota</taxon>
        <taxon>Gammaproteobacteria</taxon>
        <taxon>Oceanospirillales</taxon>
        <taxon>Oceanospirillaceae</taxon>
        <taxon>Neptunomonas</taxon>
    </lineage>
</organism>
<dbReference type="EMBL" id="SACQ01000001">
    <property type="protein sequence ID" value="RVU32700.1"/>
    <property type="molecule type" value="Genomic_DNA"/>
</dbReference>